<dbReference type="KEGG" id="ppsu:NO713_03263"/>
<evidence type="ECO:0000313" key="2">
    <source>
        <dbReference type="Proteomes" id="UP001153719"/>
    </source>
</evidence>
<dbReference type="AlphaFoldDB" id="A0A9W4CN11"/>
<dbReference type="RefSeq" id="WP_254174185.1">
    <property type="nucleotide sequence ID" value="NZ_LR882967.1"/>
</dbReference>
<name>A0A9W4CN11_9CYAN</name>
<gene>
    <name evidence="1" type="ORF">NO713_03263</name>
</gene>
<dbReference type="Proteomes" id="UP001153719">
    <property type="component" value="Chromosome"/>
</dbReference>
<evidence type="ECO:0000313" key="1">
    <source>
        <dbReference type="EMBL" id="CAD5962038.1"/>
    </source>
</evidence>
<protein>
    <submittedName>
        <fullName evidence="1">Uncharacterized protein</fullName>
    </submittedName>
</protein>
<proteinExistence type="predicted"/>
<reference evidence="1" key="1">
    <citation type="submission" date="2020-09" db="EMBL/GenBank/DDBJ databases">
        <authorList>
            <person name="Blom J."/>
        </authorList>
    </citation>
    <scope>NUCLEOTIDE SEQUENCE</scope>
    <source>
        <strain evidence="1">No.713</strain>
    </source>
</reference>
<sequence length="106" mass="12449">MNQNNSYKEYRDINLEITLKSGVSYPGVKCSLFYVYFQKYKDCDGCAVIYFSCINTIREGNQRIDPTDYSVFRDQQGRAWKVDHYEENSPPEPPGLIFYLIHEDQA</sequence>
<keyword evidence="2" id="KW-1185">Reference proteome</keyword>
<organism evidence="1 2">
    <name type="scientific">Planktothrix pseudagardhii</name>
    <dbReference type="NCBI Taxonomy" id="132604"/>
    <lineage>
        <taxon>Bacteria</taxon>
        <taxon>Bacillati</taxon>
        <taxon>Cyanobacteriota</taxon>
        <taxon>Cyanophyceae</taxon>
        <taxon>Oscillatoriophycideae</taxon>
        <taxon>Oscillatoriales</taxon>
        <taxon>Microcoleaceae</taxon>
        <taxon>Planktothrix</taxon>
    </lineage>
</organism>
<accession>A0A9W4CN11</accession>
<dbReference type="EMBL" id="LR882967">
    <property type="protein sequence ID" value="CAD5962038.1"/>
    <property type="molecule type" value="Genomic_DNA"/>
</dbReference>